<dbReference type="Proteomes" id="UP001056120">
    <property type="component" value="Linkage Group LG05"/>
</dbReference>
<reference evidence="2" key="1">
    <citation type="journal article" date="2022" name="Mol. Ecol. Resour.">
        <title>The genomes of chicory, endive, great burdock and yacon provide insights into Asteraceae palaeo-polyploidization history and plant inulin production.</title>
        <authorList>
            <person name="Fan W."/>
            <person name="Wang S."/>
            <person name="Wang H."/>
            <person name="Wang A."/>
            <person name="Jiang F."/>
            <person name="Liu H."/>
            <person name="Zhao H."/>
            <person name="Xu D."/>
            <person name="Zhang Y."/>
        </authorList>
    </citation>
    <scope>NUCLEOTIDE SEQUENCE [LARGE SCALE GENOMIC DNA]</scope>
    <source>
        <strain evidence="2">cv. Yunnan</strain>
    </source>
</reference>
<comment type="caution">
    <text evidence="1">The sequence shown here is derived from an EMBL/GenBank/DDBJ whole genome shotgun (WGS) entry which is preliminary data.</text>
</comment>
<evidence type="ECO:0000313" key="1">
    <source>
        <dbReference type="EMBL" id="KAI3815518.1"/>
    </source>
</evidence>
<dbReference type="EMBL" id="CM042022">
    <property type="protein sequence ID" value="KAI3815518.1"/>
    <property type="molecule type" value="Genomic_DNA"/>
</dbReference>
<gene>
    <name evidence="1" type="ORF">L1987_15189</name>
</gene>
<protein>
    <submittedName>
        <fullName evidence="1">Uncharacterized protein</fullName>
    </submittedName>
</protein>
<accession>A0ACB9J6F6</accession>
<name>A0ACB9J6F6_9ASTR</name>
<proteinExistence type="predicted"/>
<keyword evidence="2" id="KW-1185">Reference proteome</keyword>
<organism evidence="1 2">
    <name type="scientific">Smallanthus sonchifolius</name>
    <dbReference type="NCBI Taxonomy" id="185202"/>
    <lineage>
        <taxon>Eukaryota</taxon>
        <taxon>Viridiplantae</taxon>
        <taxon>Streptophyta</taxon>
        <taxon>Embryophyta</taxon>
        <taxon>Tracheophyta</taxon>
        <taxon>Spermatophyta</taxon>
        <taxon>Magnoliopsida</taxon>
        <taxon>eudicotyledons</taxon>
        <taxon>Gunneridae</taxon>
        <taxon>Pentapetalae</taxon>
        <taxon>asterids</taxon>
        <taxon>campanulids</taxon>
        <taxon>Asterales</taxon>
        <taxon>Asteraceae</taxon>
        <taxon>Asteroideae</taxon>
        <taxon>Heliantheae alliance</taxon>
        <taxon>Millerieae</taxon>
        <taxon>Smallanthus</taxon>
    </lineage>
</organism>
<reference evidence="1 2" key="2">
    <citation type="journal article" date="2022" name="Mol. Ecol. Resour.">
        <title>The genomes of chicory, endive, great burdock and yacon provide insights into Asteraceae paleo-polyploidization history and plant inulin production.</title>
        <authorList>
            <person name="Fan W."/>
            <person name="Wang S."/>
            <person name="Wang H."/>
            <person name="Wang A."/>
            <person name="Jiang F."/>
            <person name="Liu H."/>
            <person name="Zhao H."/>
            <person name="Xu D."/>
            <person name="Zhang Y."/>
        </authorList>
    </citation>
    <scope>NUCLEOTIDE SEQUENCE [LARGE SCALE GENOMIC DNA]</scope>
    <source>
        <strain evidence="2">cv. Yunnan</strain>
        <tissue evidence="1">Leaves</tissue>
    </source>
</reference>
<evidence type="ECO:0000313" key="2">
    <source>
        <dbReference type="Proteomes" id="UP001056120"/>
    </source>
</evidence>
<sequence>MLLQAQGRDEQPIVSSIPIVSLVGESTAQRESGDEETLECLINLDSVLIDDWESDTEDVEIEFEQDDEVVKYATHEDVEFDTSFIDQINQLARDDEEEGEIIKENEKEN</sequence>